<dbReference type="GO" id="GO:0000462">
    <property type="term" value="P:maturation of SSU-rRNA from tricistronic rRNA transcript (SSU-rRNA, 5.8S rRNA, LSU-rRNA)"/>
    <property type="evidence" value="ECO:0007669"/>
    <property type="project" value="InterPro"/>
</dbReference>
<comment type="similarity">
    <text evidence="1">Belongs to the UTP6 family.</text>
</comment>
<accession>A0A438JGB6</accession>
<evidence type="ECO:0000256" key="1">
    <source>
        <dbReference type="ARBA" id="ARBA00010734"/>
    </source>
</evidence>
<dbReference type="Pfam" id="PF24892">
    <property type="entry name" value="UTP6_C"/>
    <property type="match status" value="2"/>
</dbReference>
<evidence type="ECO:0000256" key="2">
    <source>
        <dbReference type="SAM" id="MobiDB-lite"/>
    </source>
</evidence>
<dbReference type="SMART" id="SM00386">
    <property type="entry name" value="HAT"/>
    <property type="match status" value="4"/>
</dbReference>
<dbReference type="Proteomes" id="UP000288805">
    <property type="component" value="Unassembled WGS sequence"/>
</dbReference>
<proteinExistence type="inferred from homology"/>
<feature type="compositionally biased region" description="Basic and acidic residues" evidence="2">
    <location>
        <begin position="1"/>
        <end position="10"/>
    </location>
</feature>
<sequence>MSLDEERGSRDVSNGQNEESKKKSDMFQEQGLSILRTIYSGAVEAIPSRFSLRTQFFEILEAINLAGSKEMQKEILSDMKRDFSAEPEYWDWLARLETIDSESTQERSTDIVPSRLLKAVQVYEEALKFLPSAVMFNLYTKFLMDAIVSREKTKNSEPFSTSEHTVGSLSHLLMVYEKAENMGCLTEDLACQHVSLYLQLGKLDEARKLAEKFCNGKFSGAVYLWLLRVSVEMKYVTRKCPSTSKADLLSIFELLRNILTKVAISEAEGLWLMAFFHSFELLHSASEYFDSLCPRMKIVALKFFSNHKHFFDKLVDISLVSLAKDGGSENGFCLSSAIVNFVLQKDGIQSAREMYKRFLALPRPGLPMYKICIELELNLAAINDKDCLVNARKLFESALTTYDQDINLWQDYYSMEIKMGTSETAAAVHWRARKKLKDAAALIGPAQL</sequence>
<evidence type="ECO:0000313" key="5">
    <source>
        <dbReference type="Proteomes" id="UP000288805"/>
    </source>
</evidence>
<organism evidence="4 5">
    <name type="scientific">Vitis vinifera</name>
    <name type="common">Grape</name>
    <dbReference type="NCBI Taxonomy" id="29760"/>
    <lineage>
        <taxon>Eukaryota</taxon>
        <taxon>Viridiplantae</taxon>
        <taxon>Streptophyta</taxon>
        <taxon>Embryophyta</taxon>
        <taxon>Tracheophyta</taxon>
        <taxon>Spermatophyta</taxon>
        <taxon>Magnoliopsida</taxon>
        <taxon>eudicotyledons</taxon>
        <taxon>Gunneridae</taxon>
        <taxon>Pentapetalae</taxon>
        <taxon>rosids</taxon>
        <taxon>Vitales</taxon>
        <taxon>Vitaceae</taxon>
        <taxon>Viteae</taxon>
        <taxon>Vitis</taxon>
    </lineage>
</organism>
<comment type="caution">
    <text evidence="4">The sequence shown here is derived from an EMBL/GenBank/DDBJ whole genome shotgun (WGS) entry which is preliminary data.</text>
</comment>
<protein>
    <recommendedName>
        <fullName evidence="3">U3 small nucleolar RNA-associated protein 6 homolog C-terminal domain-containing protein</fullName>
    </recommendedName>
</protein>
<dbReference type="InterPro" id="IPR003107">
    <property type="entry name" value="HAT"/>
</dbReference>
<dbReference type="GO" id="GO:0030515">
    <property type="term" value="F:snoRNA binding"/>
    <property type="evidence" value="ECO:0007669"/>
    <property type="project" value="InterPro"/>
</dbReference>
<dbReference type="InterPro" id="IPR056907">
    <property type="entry name" value="UTP6_C"/>
</dbReference>
<dbReference type="InterPro" id="IPR013949">
    <property type="entry name" value="Utp6"/>
</dbReference>
<dbReference type="InterPro" id="IPR011990">
    <property type="entry name" value="TPR-like_helical_dom_sf"/>
</dbReference>
<dbReference type="PANTHER" id="PTHR23271:SF1">
    <property type="entry name" value="U3 SMALL NUCLEOLAR RNA-ASSOCIATED PROTEIN 6 HOMOLOG"/>
    <property type="match status" value="1"/>
</dbReference>
<dbReference type="SUPFAM" id="SSF48452">
    <property type="entry name" value="TPR-like"/>
    <property type="match status" value="1"/>
</dbReference>
<evidence type="ECO:0000313" key="4">
    <source>
        <dbReference type="EMBL" id="RVX07995.1"/>
    </source>
</evidence>
<evidence type="ECO:0000259" key="3">
    <source>
        <dbReference type="Pfam" id="PF24892"/>
    </source>
</evidence>
<feature type="domain" description="U3 small nucleolar RNA-associated protein 6 homolog C-terminal" evidence="3">
    <location>
        <begin position="345"/>
        <end position="436"/>
    </location>
</feature>
<name>A0A438JGB6_VITVI</name>
<dbReference type="Gene3D" id="1.25.40.10">
    <property type="entry name" value="Tetratricopeptide repeat domain"/>
    <property type="match status" value="2"/>
</dbReference>
<reference evidence="4 5" key="1">
    <citation type="journal article" date="2018" name="PLoS Genet.">
        <title>Population sequencing reveals clonal diversity and ancestral inbreeding in the grapevine cultivar Chardonnay.</title>
        <authorList>
            <person name="Roach M.J."/>
            <person name="Johnson D.L."/>
            <person name="Bohlmann J."/>
            <person name="van Vuuren H.J."/>
            <person name="Jones S.J."/>
            <person name="Pretorius I.S."/>
            <person name="Schmidt S.A."/>
            <person name="Borneman A.R."/>
        </authorList>
    </citation>
    <scope>NUCLEOTIDE SEQUENCE [LARGE SCALE GENOMIC DNA]</scope>
    <source>
        <strain evidence="5">cv. Chardonnay</strain>
        <tissue evidence="4">Leaf</tissue>
    </source>
</reference>
<feature type="region of interest" description="Disordered" evidence="2">
    <location>
        <begin position="1"/>
        <end position="26"/>
    </location>
</feature>
<dbReference type="EMBL" id="QGNW01000043">
    <property type="protein sequence ID" value="RVX07995.1"/>
    <property type="molecule type" value="Genomic_DNA"/>
</dbReference>
<feature type="domain" description="U3 small nucleolar RNA-associated protein 6 homolog C-terminal" evidence="3">
    <location>
        <begin position="119"/>
        <end position="234"/>
    </location>
</feature>
<dbReference type="PANTHER" id="PTHR23271">
    <property type="entry name" value="HEPATOCELLULAR CARCINOMA-ASSOCIATED ANTIGEN 66"/>
    <property type="match status" value="1"/>
</dbReference>
<dbReference type="AlphaFoldDB" id="A0A438JGB6"/>
<gene>
    <name evidence="4" type="ORF">CK203_014782</name>
</gene>